<dbReference type="Proteomes" id="UP000011750">
    <property type="component" value="Chromosome A09"/>
</dbReference>
<reference evidence="1 2" key="1">
    <citation type="journal article" date="2011" name="Nat. Genet.">
        <title>The genome of the mesopolyploid crop species Brassica rapa.</title>
        <authorList>
            <consortium name="Brassica rapa Genome Sequencing Project Consortium"/>
            <person name="Wang X."/>
            <person name="Wang H."/>
            <person name="Wang J."/>
            <person name="Sun R."/>
            <person name="Wu J."/>
            <person name="Liu S."/>
            <person name="Bai Y."/>
            <person name="Mun J.H."/>
            <person name="Bancroft I."/>
            <person name="Cheng F."/>
            <person name="Huang S."/>
            <person name="Li X."/>
            <person name="Hua W."/>
            <person name="Wang J."/>
            <person name="Wang X."/>
            <person name="Freeling M."/>
            <person name="Pires J.C."/>
            <person name="Paterson A.H."/>
            <person name="Chalhoub B."/>
            <person name="Wang B."/>
            <person name="Hayward A."/>
            <person name="Sharpe A.G."/>
            <person name="Park B.S."/>
            <person name="Weisshaar B."/>
            <person name="Liu B."/>
            <person name="Li B."/>
            <person name="Liu B."/>
            <person name="Tong C."/>
            <person name="Song C."/>
            <person name="Duran C."/>
            <person name="Peng C."/>
            <person name="Geng C."/>
            <person name="Koh C."/>
            <person name="Lin C."/>
            <person name="Edwards D."/>
            <person name="Mu D."/>
            <person name="Shen D."/>
            <person name="Soumpourou E."/>
            <person name="Li F."/>
            <person name="Fraser F."/>
            <person name="Conant G."/>
            <person name="Lassalle G."/>
            <person name="King G.J."/>
            <person name="Bonnema G."/>
            <person name="Tang H."/>
            <person name="Wang H."/>
            <person name="Belcram H."/>
            <person name="Zhou H."/>
            <person name="Hirakawa H."/>
            <person name="Abe H."/>
            <person name="Guo H."/>
            <person name="Wang H."/>
            <person name="Jin H."/>
            <person name="Parkin I.A."/>
            <person name="Batley J."/>
            <person name="Kim J.S."/>
            <person name="Just J."/>
            <person name="Li J."/>
            <person name="Xu J."/>
            <person name="Deng J."/>
            <person name="Kim J.A."/>
            <person name="Li J."/>
            <person name="Yu J."/>
            <person name="Meng J."/>
            <person name="Wang J."/>
            <person name="Min J."/>
            <person name="Poulain J."/>
            <person name="Wang J."/>
            <person name="Hatakeyama K."/>
            <person name="Wu K."/>
            <person name="Wang L."/>
            <person name="Fang L."/>
            <person name="Trick M."/>
            <person name="Links M.G."/>
            <person name="Zhao M."/>
            <person name="Jin M."/>
            <person name="Ramchiary N."/>
            <person name="Drou N."/>
            <person name="Berkman P.J."/>
            <person name="Cai Q."/>
            <person name="Huang Q."/>
            <person name="Li R."/>
            <person name="Tabata S."/>
            <person name="Cheng S."/>
            <person name="Zhang S."/>
            <person name="Zhang S."/>
            <person name="Huang S."/>
            <person name="Sato S."/>
            <person name="Sun S."/>
            <person name="Kwon S.J."/>
            <person name="Choi S.R."/>
            <person name="Lee T.H."/>
            <person name="Fan W."/>
            <person name="Zhao X."/>
            <person name="Tan X."/>
            <person name="Xu X."/>
            <person name="Wang Y."/>
            <person name="Qiu Y."/>
            <person name="Yin Y."/>
            <person name="Li Y."/>
            <person name="Du Y."/>
            <person name="Liao Y."/>
            <person name="Lim Y."/>
            <person name="Narusaka Y."/>
            <person name="Wang Y."/>
            <person name="Wang Z."/>
            <person name="Li Z."/>
            <person name="Wang Z."/>
            <person name="Xiong Z."/>
            <person name="Zhang Z."/>
        </authorList>
    </citation>
    <scope>NUCLEOTIDE SEQUENCE [LARGE SCALE GENOMIC DNA]</scope>
    <source>
        <strain evidence="1 2">cv. Chiifu-401-42</strain>
    </source>
</reference>
<sequence length="73" mass="7954">MPGSGVSVDVDDLFRSETLVKLSLGTDLDLGVPPDGLDGYVGDVRIRPFQVKVEELARLWVGIPSLKSRSKTR</sequence>
<reference evidence="1" key="3">
    <citation type="submission" date="2023-03" db="UniProtKB">
        <authorList>
            <consortium name="EnsemblPlants"/>
        </authorList>
    </citation>
    <scope>IDENTIFICATION</scope>
    <source>
        <strain evidence="1">cv. Chiifu-401-42</strain>
    </source>
</reference>
<keyword evidence="2" id="KW-1185">Reference proteome</keyword>
<proteinExistence type="predicted"/>
<evidence type="ECO:0000313" key="2">
    <source>
        <dbReference type="Proteomes" id="UP000011750"/>
    </source>
</evidence>
<protein>
    <submittedName>
        <fullName evidence="1">Uncharacterized protein</fullName>
    </submittedName>
</protein>
<dbReference type="HOGENOM" id="CLU_2708328_0_0_1"/>
<dbReference type="EnsemblPlants" id="Bra007488.1">
    <property type="protein sequence ID" value="Bra007488.1-P"/>
    <property type="gene ID" value="Bra007488"/>
</dbReference>
<dbReference type="InParanoid" id="M4CTE5"/>
<dbReference type="AlphaFoldDB" id="M4CTE5"/>
<accession>M4CTE5</accession>
<name>M4CTE5_BRACM</name>
<organism evidence="1 2">
    <name type="scientific">Brassica campestris</name>
    <name type="common">Field mustard</name>
    <dbReference type="NCBI Taxonomy" id="3711"/>
    <lineage>
        <taxon>Eukaryota</taxon>
        <taxon>Viridiplantae</taxon>
        <taxon>Streptophyta</taxon>
        <taxon>Embryophyta</taxon>
        <taxon>Tracheophyta</taxon>
        <taxon>Spermatophyta</taxon>
        <taxon>Magnoliopsida</taxon>
        <taxon>eudicotyledons</taxon>
        <taxon>Gunneridae</taxon>
        <taxon>Pentapetalae</taxon>
        <taxon>rosids</taxon>
        <taxon>malvids</taxon>
        <taxon>Brassicales</taxon>
        <taxon>Brassicaceae</taxon>
        <taxon>Brassiceae</taxon>
        <taxon>Brassica</taxon>
    </lineage>
</organism>
<dbReference type="Gramene" id="Bra007488.1">
    <property type="protein sequence ID" value="Bra007488.1-P"/>
    <property type="gene ID" value="Bra007488"/>
</dbReference>
<reference evidence="1 2" key="2">
    <citation type="journal article" date="2018" name="Hortic Res">
        <title>Improved Brassica rapa reference genome by single-molecule sequencing and chromosome conformation capture technologies.</title>
        <authorList>
            <person name="Zhang L."/>
            <person name="Cai X."/>
            <person name="Wu J."/>
            <person name="Liu M."/>
            <person name="Grob S."/>
            <person name="Cheng F."/>
            <person name="Liang J."/>
            <person name="Cai C."/>
            <person name="Liu Z."/>
            <person name="Liu B."/>
            <person name="Wang F."/>
            <person name="Li S."/>
            <person name="Liu F."/>
            <person name="Li X."/>
            <person name="Cheng L."/>
            <person name="Yang W."/>
            <person name="Li M.H."/>
            <person name="Grossniklaus U."/>
            <person name="Zheng H."/>
            <person name="Wang X."/>
        </authorList>
    </citation>
    <scope>NUCLEOTIDE SEQUENCE [LARGE SCALE GENOMIC DNA]</scope>
    <source>
        <strain evidence="1 2">cv. Chiifu-401-42</strain>
    </source>
</reference>
<evidence type="ECO:0000313" key="1">
    <source>
        <dbReference type="EnsemblPlants" id="Bra007488.1-P"/>
    </source>
</evidence>